<dbReference type="SMART" id="SM00382">
    <property type="entry name" value="AAA"/>
    <property type="match status" value="1"/>
</dbReference>
<name>A0A2A2TF57_9CYAN</name>
<dbReference type="RefSeq" id="WP_095723322.1">
    <property type="nucleotide sequence ID" value="NZ_NTFS01000247.1"/>
</dbReference>
<dbReference type="InterPro" id="IPR027417">
    <property type="entry name" value="P-loop_NTPase"/>
</dbReference>
<reference evidence="6 7" key="1">
    <citation type="submission" date="2017-08" db="EMBL/GenBank/DDBJ databases">
        <title>Draft genome sequence of filamentous cyanobacterium Calothrix elsteri CCALA 953.</title>
        <authorList>
            <person name="Gagunashvili A.N."/>
            <person name="Elster J."/>
            <person name="Andresson O.S."/>
        </authorList>
    </citation>
    <scope>NUCLEOTIDE SEQUENCE [LARGE SCALE GENOMIC DNA]</scope>
    <source>
        <strain evidence="6 7">CCALA 953</strain>
    </source>
</reference>
<dbReference type="PANTHER" id="PTHR42960">
    <property type="entry name" value="YCF46 PROTEIN"/>
    <property type="match status" value="1"/>
</dbReference>
<keyword evidence="7" id="KW-1185">Reference proteome</keyword>
<evidence type="ECO:0000313" key="7">
    <source>
        <dbReference type="Proteomes" id="UP000218238"/>
    </source>
</evidence>
<dbReference type="OrthoDB" id="9809379at2"/>
<evidence type="ECO:0000256" key="1">
    <source>
        <dbReference type="ARBA" id="ARBA00022741"/>
    </source>
</evidence>
<proteinExistence type="inferred from homology"/>
<gene>
    <name evidence="6" type="ORF">CK510_19705</name>
</gene>
<dbReference type="EMBL" id="NTFS01000247">
    <property type="protein sequence ID" value="PAX52372.1"/>
    <property type="molecule type" value="Genomic_DNA"/>
</dbReference>
<evidence type="ECO:0000313" key="6">
    <source>
        <dbReference type="EMBL" id="PAX52372.1"/>
    </source>
</evidence>
<keyword evidence="1" id="KW-0547">Nucleotide-binding</keyword>
<keyword evidence="2" id="KW-0067">ATP-binding</keyword>
<evidence type="ECO:0000256" key="4">
    <source>
        <dbReference type="ARBA" id="ARBA00040480"/>
    </source>
</evidence>
<dbReference type="PANTHER" id="PTHR42960:SF1">
    <property type="entry name" value="YCF46 PROTEIN"/>
    <property type="match status" value="1"/>
</dbReference>
<feature type="domain" description="AAA+ ATPase" evidence="5">
    <location>
        <begin position="270"/>
        <end position="401"/>
    </location>
</feature>
<protein>
    <recommendedName>
        <fullName evidence="4">Uncharacterized AAA domain-containing protein ycf46</fullName>
    </recommendedName>
</protein>
<dbReference type="InterPro" id="IPR003593">
    <property type="entry name" value="AAA+_ATPase"/>
</dbReference>
<dbReference type="Gene3D" id="1.10.8.60">
    <property type="match status" value="1"/>
</dbReference>
<comment type="similarity">
    <text evidence="3">Belongs to the AAA ATPase family. Highly divergent.</text>
</comment>
<accession>A0A2A2TF57</accession>
<dbReference type="Pfam" id="PF00004">
    <property type="entry name" value="AAA"/>
    <property type="match status" value="1"/>
</dbReference>
<sequence>MNISQLNLLIDSGVPIICINAPIQERMNLLKKIYIECTHRKQIPLYLCTAAWGCLKLIRFADNHKINFVNLHTQYQTLFTSFDYLLDSDESGVFVFENLLSSNIIDTHKITSHLTNIYFELENNHTGKYLLLISNDDIQLPDSLNRLIPSISMPLPSRGDISDIVDDVLILYPDFDNSDNSILVNAGSGLTQEEIRLGLKLGLNSCDCPTIDVLAKHLLEYKINRFRSFNLNFIAKPNAPDFGGLDLLKEYIENVKHDFLPQARDANIPLPKGCLLVGPPGTGKTLAASAIAQILTFPLVNIDTAAVVAGGANYLKQLLERVEACAPVVLYFDEFDKLFAASNESGEDISSRQILGTLLTWLQDKTSMVFVVATLNRLDALPPELTRVGRFDEIFYVGFPQAHERKQILMLHLARFDERYKNSDVLTPKEWRIILNQTVNCTGAELARIVEKSARALFYQGREMEIGLQELLEQREMMVPLYVRDTDRILAIENRAKYICQPASSTDTSEFAPVITSFWGDR</sequence>
<dbReference type="AlphaFoldDB" id="A0A2A2TF57"/>
<dbReference type="GO" id="GO:0016887">
    <property type="term" value="F:ATP hydrolysis activity"/>
    <property type="evidence" value="ECO:0007669"/>
    <property type="project" value="InterPro"/>
</dbReference>
<dbReference type="SUPFAM" id="SSF52540">
    <property type="entry name" value="P-loop containing nucleoside triphosphate hydrolases"/>
    <property type="match status" value="1"/>
</dbReference>
<dbReference type="InterPro" id="IPR052381">
    <property type="entry name" value="AAA_domain_protein"/>
</dbReference>
<dbReference type="Gene3D" id="3.40.50.300">
    <property type="entry name" value="P-loop containing nucleotide triphosphate hydrolases"/>
    <property type="match status" value="1"/>
</dbReference>
<evidence type="ECO:0000259" key="5">
    <source>
        <dbReference type="SMART" id="SM00382"/>
    </source>
</evidence>
<dbReference type="GO" id="GO:0005524">
    <property type="term" value="F:ATP binding"/>
    <property type="evidence" value="ECO:0007669"/>
    <property type="project" value="UniProtKB-KW"/>
</dbReference>
<organism evidence="6 7">
    <name type="scientific">Brunnivagina elsteri CCALA 953</name>
    <dbReference type="NCBI Taxonomy" id="987040"/>
    <lineage>
        <taxon>Bacteria</taxon>
        <taxon>Bacillati</taxon>
        <taxon>Cyanobacteriota</taxon>
        <taxon>Cyanophyceae</taxon>
        <taxon>Nostocales</taxon>
        <taxon>Calotrichaceae</taxon>
        <taxon>Brunnivagina</taxon>
    </lineage>
</organism>
<evidence type="ECO:0000256" key="3">
    <source>
        <dbReference type="ARBA" id="ARBA00038088"/>
    </source>
</evidence>
<dbReference type="InterPro" id="IPR003959">
    <property type="entry name" value="ATPase_AAA_core"/>
</dbReference>
<evidence type="ECO:0000256" key="2">
    <source>
        <dbReference type="ARBA" id="ARBA00022840"/>
    </source>
</evidence>
<dbReference type="Proteomes" id="UP000218238">
    <property type="component" value="Unassembled WGS sequence"/>
</dbReference>
<comment type="caution">
    <text evidence="6">The sequence shown here is derived from an EMBL/GenBank/DDBJ whole genome shotgun (WGS) entry which is preliminary data.</text>
</comment>